<keyword evidence="5 6" id="KW-0408">Iron</keyword>
<accession>A0A5C7EHM8</accession>
<evidence type="ECO:0000256" key="4">
    <source>
        <dbReference type="ARBA" id="ARBA00022982"/>
    </source>
</evidence>
<dbReference type="GO" id="GO:0009055">
    <property type="term" value="F:electron transfer activity"/>
    <property type="evidence" value="ECO:0007669"/>
    <property type="project" value="InterPro"/>
</dbReference>
<dbReference type="EMBL" id="VPFL01000021">
    <property type="protein sequence ID" value="TXF10841.1"/>
    <property type="molecule type" value="Genomic_DNA"/>
</dbReference>
<dbReference type="OrthoDB" id="8526831at2"/>
<keyword evidence="3 6" id="KW-0479">Metal-binding</keyword>
<dbReference type="Gene3D" id="1.10.760.10">
    <property type="entry name" value="Cytochrome c-like domain"/>
    <property type="match status" value="1"/>
</dbReference>
<sequence>MVAVVVAAASLGLEGASSLAAEDLQARGWAASCAACHGTEGRAVGAMPVLAGRPKQELYEALKAFKDGSRPATVMHQHAKGYSDEQLKRIAEYFAKQKP</sequence>
<reference evidence="8 9" key="1">
    <citation type="submission" date="2019-08" db="EMBL/GenBank/DDBJ databases">
        <title>Pelomicrobium methylotrophicum gen. nov., sp. nov. a moderately thermophilic, facultatively anaerobic, lithoautotrophic and methylotrophic bacterium isolated from a terrestrial mud volcano.</title>
        <authorList>
            <person name="Slobodkina G.B."/>
            <person name="Merkel A.Y."/>
            <person name="Slobodkin A.I."/>
        </authorList>
    </citation>
    <scope>NUCLEOTIDE SEQUENCE [LARGE SCALE GENOMIC DNA]</scope>
    <source>
        <strain evidence="8 9">SM250</strain>
    </source>
</reference>
<dbReference type="SUPFAM" id="SSF46626">
    <property type="entry name" value="Cytochrome c"/>
    <property type="match status" value="1"/>
</dbReference>
<dbReference type="Proteomes" id="UP000321201">
    <property type="component" value="Unassembled WGS sequence"/>
</dbReference>
<evidence type="ECO:0000256" key="6">
    <source>
        <dbReference type="PROSITE-ProRule" id="PRU00433"/>
    </source>
</evidence>
<keyword evidence="4" id="KW-0249">Electron transport</keyword>
<dbReference type="InParanoid" id="A0A5C7EHM8"/>
<dbReference type="PANTHER" id="PTHR33751">
    <property type="entry name" value="CBB3-TYPE CYTOCHROME C OXIDASE SUBUNIT FIXP"/>
    <property type="match status" value="1"/>
</dbReference>
<keyword evidence="1" id="KW-0813">Transport</keyword>
<dbReference type="GO" id="GO:0046872">
    <property type="term" value="F:metal ion binding"/>
    <property type="evidence" value="ECO:0007669"/>
    <property type="project" value="UniProtKB-KW"/>
</dbReference>
<dbReference type="Pfam" id="PF13442">
    <property type="entry name" value="Cytochrome_CBB3"/>
    <property type="match status" value="1"/>
</dbReference>
<keyword evidence="2 6" id="KW-0349">Heme</keyword>
<comment type="caution">
    <text evidence="8">The sequence shown here is derived from an EMBL/GenBank/DDBJ whole genome shotgun (WGS) entry which is preliminary data.</text>
</comment>
<evidence type="ECO:0000256" key="3">
    <source>
        <dbReference type="ARBA" id="ARBA00022723"/>
    </source>
</evidence>
<organism evidence="8 9">
    <name type="scientific">Pelomicrobium methylotrophicum</name>
    <dbReference type="NCBI Taxonomy" id="2602750"/>
    <lineage>
        <taxon>Bacteria</taxon>
        <taxon>Pseudomonadati</taxon>
        <taxon>Pseudomonadota</taxon>
        <taxon>Hydrogenophilia</taxon>
        <taxon>Hydrogenophilia incertae sedis</taxon>
        <taxon>Pelomicrobium</taxon>
    </lineage>
</organism>
<dbReference type="PANTHER" id="PTHR33751:SF9">
    <property type="entry name" value="CYTOCHROME C4"/>
    <property type="match status" value="1"/>
</dbReference>
<dbReference type="InterPro" id="IPR036909">
    <property type="entry name" value="Cyt_c-like_dom_sf"/>
</dbReference>
<evidence type="ECO:0000259" key="7">
    <source>
        <dbReference type="PROSITE" id="PS51007"/>
    </source>
</evidence>
<evidence type="ECO:0000313" key="9">
    <source>
        <dbReference type="Proteomes" id="UP000321201"/>
    </source>
</evidence>
<dbReference type="AlphaFoldDB" id="A0A5C7EHM8"/>
<proteinExistence type="predicted"/>
<evidence type="ECO:0000256" key="1">
    <source>
        <dbReference type="ARBA" id="ARBA00022448"/>
    </source>
</evidence>
<feature type="domain" description="Cytochrome c" evidence="7">
    <location>
        <begin position="10"/>
        <end position="98"/>
    </location>
</feature>
<evidence type="ECO:0000313" key="8">
    <source>
        <dbReference type="EMBL" id="TXF10841.1"/>
    </source>
</evidence>
<evidence type="ECO:0000256" key="5">
    <source>
        <dbReference type="ARBA" id="ARBA00023004"/>
    </source>
</evidence>
<name>A0A5C7EHM8_9PROT</name>
<dbReference type="PROSITE" id="PS51007">
    <property type="entry name" value="CYTC"/>
    <property type="match status" value="1"/>
</dbReference>
<dbReference type="GO" id="GO:0020037">
    <property type="term" value="F:heme binding"/>
    <property type="evidence" value="ECO:0007669"/>
    <property type="project" value="InterPro"/>
</dbReference>
<dbReference type="InterPro" id="IPR050597">
    <property type="entry name" value="Cytochrome_c_Oxidase_Subunit"/>
</dbReference>
<gene>
    <name evidence="8" type="ORF">FR698_13530</name>
</gene>
<protein>
    <submittedName>
        <fullName evidence="8">C-type cytochrome</fullName>
    </submittedName>
</protein>
<evidence type="ECO:0000256" key="2">
    <source>
        <dbReference type="ARBA" id="ARBA00022617"/>
    </source>
</evidence>
<dbReference type="InterPro" id="IPR009056">
    <property type="entry name" value="Cyt_c-like_dom"/>
</dbReference>
<keyword evidence="9" id="KW-1185">Reference proteome</keyword>